<dbReference type="OrthoDB" id="266913at2"/>
<dbReference type="Pfam" id="PF12698">
    <property type="entry name" value="ABC2_membrane_3"/>
    <property type="match status" value="1"/>
</dbReference>
<organism evidence="8 9">
    <name type="scientific">Clostridium celatum DSM 1785</name>
    <dbReference type="NCBI Taxonomy" id="545697"/>
    <lineage>
        <taxon>Bacteria</taxon>
        <taxon>Bacillati</taxon>
        <taxon>Bacillota</taxon>
        <taxon>Clostridia</taxon>
        <taxon>Eubacteriales</taxon>
        <taxon>Clostridiaceae</taxon>
        <taxon>Clostridium</taxon>
    </lineage>
</organism>
<feature type="transmembrane region" description="Helical" evidence="6">
    <location>
        <begin position="260"/>
        <end position="279"/>
    </location>
</feature>
<keyword evidence="3 6" id="KW-0812">Transmembrane</keyword>
<feature type="domain" description="ABC-2 type transporter transmembrane" evidence="7">
    <location>
        <begin position="19"/>
        <end position="364"/>
    </location>
</feature>
<feature type="transmembrane region" description="Helical" evidence="6">
    <location>
        <begin position="222"/>
        <end position="244"/>
    </location>
</feature>
<reference evidence="8 9" key="1">
    <citation type="submission" date="2012-05" db="EMBL/GenBank/DDBJ databases">
        <authorList>
            <person name="Weinstock G."/>
            <person name="Sodergren E."/>
            <person name="Lobos E.A."/>
            <person name="Fulton L."/>
            <person name="Fulton R."/>
            <person name="Courtney L."/>
            <person name="Fronick C."/>
            <person name="O'Laughlin M."/>
            <person name="Godfrey J."/>
            <person name="Wilson R.M."/>
            <person name="Miner T."/>
            <person name="Farmer C."/>
            <person name="Delehaunty K."/>
            <person name="Cordes M."/>
            <person name="Minx P."/>
            <person name="Tomlinson C."/>
            <person name="Chen J."/>
            <person name="Wollam A."/>
            <person name="Pepin K.H."/>
            <person name="Bhonagiri V."/>
            <person name="Zhang X."/>
            <person name="Suruliraj S."/>
            <person name="Warren W."/>
            <person name="Mitreva M."/>
            <person name="Mardis E.R."/>
            <person name="Wilson R.K."/>
        </authorList>
    </citation>
    <scope>NUCLEOTIDE SEQUENCE [LARGE SCALE GENOMIC DNA]</scope>
    <source>
        <strain evidence="8 9">DSM 1785</strain>
    </source>
</reference>
<sequence length="373" mass="42730">MIILLEIILNTIKLLLKKKSFIVMGILAPAIVLIFFSFAFGNDITYKVGIVDTDNNYISNEIIETINNIEDVDVVDISKDNYEMLLASHQIQIAVIIEDNFSYNILNLKEDKITIKSISNSDVKETLISIIKSKVNNLNLIAKISDKDIGKFKEKNEAYKENLIKYNLNEANDGRPSIENSIGIVIMMILISGVAIVNFLIDDEENNTKERVFISGIKQYKYYIALIIVFYLLSSISSIIYYGLCKLLNLNFNMSNTNNFLVVMLLLNLVAISLNLCIVSFTRSRYVAITVNILIVIPTCMLSGVFWDFEVMPNYMQKIGNLMPQRWVYICIENLQIYGSLSSIYQYIFYMIAISLILFSLSLFMFRIRKIKV</sequence>
<dbReference type="Gene3D" id="3.40.1710.10">
    <property type="entry name" value="abc type-2 transporter like domain"/>
    <property type="match status" value="1"/>
</dbReference>
<dbReference type="HOGENOM" id="CLU_039483_0_2_9"/>
<evidence type="ECO:0000256" key="1">
    <source>
        <dbReference type="ARBA" id="ARBA00004651"/>
    </source>
</evidence>
<name>L1QNX5_9CLOT</name>
<comment type="caution">
    <text evidence="8">The sequence shown here is derived from an EMBL/GenBank/DDBJ whole genome shotgun (WGS) entry which is preliminary data.</text>
</comment>
<protein>
    <submittedName>
        <fullName evidence="8">ABC-2 type transporter</fullName>
    </submittedName>
</protein>
<dbReference type="AlphaFoldDB" id="L1QNX5"/>
<dbReference type="eggNOG" id="COG0842">
    <property type="taxonomic scope" value="Bacteria"/>
</dbReference>
<evidence type="ECO:0000313" key="8">
    <source>
        <dbReference type="EMBL" id="EKY29693.1"/>
    </source>
</evidence>
<dbReference type="PANTHER" id="PTHR30294">
    <property type="entry name" value="MEMBRANE COMPONENT OF ABC TRANSPORTER YHHJ-RELATED"/>
    <property type="match status" value="1"/>
</dbReference>
<dbReference type="GO" id="GO:0140359">
    <property type="term" value="F:ABC-type transporter activity"/>
    <property type="evidence" value="ECO:0007669"/>
    <property type="project" value="InterPro"/>
</dbReference>
<keyword evidence="4 6" id="KW-1133">Transmembrane helix</keyword>
<dbReference type="InterPro" id="IPR013525">
    <property type="entry name" value="ABC2_TM"/>
</dbReference>
<dbReference type="Proteomes" id="UP000010420">
    <property type="component" value="Unassembled WGS sequence"/>
</dbReference>
<keyword evidence="2" id="KW-1003">Cell membrane</keyword>
<evidence type="ECO:0000256" key="3">
    <source>
        <dbReference type="ARBA" id="ARBA00022692"/>
    </source>
</evidence>
<proteinExistence type="predicted"/>
<gene>
    <name evidence="8" type="ORF">HMPREF0216_00101</name>
</gene>
<dbReference type="STRING" id="545697.HMPREF0216_00101"/>
<feature type="transmembrane region" description="Helical" evidence="6">
    <location>
        <begin position="344"/>
        <end position="366"/>
    </location>
</feature>
<evidence type="ECO:0000259" key="7">
    <source>
        <dbReference type="Pfam" id="PF12698"/>
    </source>
</evidence>
<dbReference type="InterPro" id="IPR051449">
    <property type="entry name" value="ABC-2_transporter_component"/>
</dbReference>
<evidence type="ECO:0000256" key="4">
    <source>
        <dbReference type="ARBA" id="ARBA00022989"/>
    </source>
</evidence>
<dbReference type="PANTHER" id="PTHR30294:SF45">
    <property type="entry name" value="LINEARMYCIN RESISTANCE PERMEASE PROTEIN LNRN"/>
    <property type="match status" value="1"/>
</dbReference>
<accession>L1QNX5</accession>
<dbReference type="EMBL" id="AMEZ01000003">
    <property type="protein sequence ID" value="EKY29693.1"/>
    <property type="molecule type" value="Genomic_DNA"/>
</dbReference>
<evidence type="ECO:0000313" key="9">
    <source>
        <dbReference type="Proteomes" id="UP000010420"/>
    </source>
</evidence>
<feature type="transmembrane region" description="Helical" evidence="6">
    <location>
        <begin position="182"/>
        <end position="201"/>
    </location>
</feature>
<dbReference type="PATRIC" id="fig|545697.3.peg.101"/>
<dbReference type="RefSeq" id="WP_005209800.1">
    <property type="nucleotide sequence ID" value="NZ_KB291598.1"/>
</dbReference>
<comment type="subcellular location">
    <subcellularLocation>
        <location evidence="1">Cell membrane</location>
        <topology evidence="1">Multi-pass membrane protein</topology>
    </subcellularLocation>
</comment>
<keyword evidence="5 6" id="KW-0472">Membrane</keyword>
<evidence type="ECO:0000256" key="2">
    <source>
        <dbReference type="ARBA" id="ARBA00022475"/>
    </source>
</evidence>
<evidence type="ECO:0000256" key="6">
    <source>
        <dbReference type="SAM" id="Phobius"/>
    </source>
</evidence>
<keyword evidence="9" id="KW-1185">Reference proteome</keyword>
<feature type="transmembrane region" description="Helical" evidence="6">
    <location>
        <begin position="286"/>
        <end position="307"/>
    </location>
</feature>
<evidence type="ECO:0000256" key="5">
    <source>
        <dbReference type="ARBA" id="ARBA00023136"/>
    </source>
</evidence>
<feature type="transmembrane region" description="Helical" evidence="6">
    <location>
        <begin position="21"/>
        <end position="40"/>
    </location>
</feature>
<dbReference type="GO" id="GO:0005886">
    <property type="term" value="C:plasma membrane"/>
    <property type="evidence" value="ECO:0007669"/>
    <property type="project" value="UniProtKB-SubCell"/>
</dbReference>